<dbReference type="AlphaFoldDB" id="A0A366F3J2"/>
<evidence type="ECO:0000256" key="1">
    <source>
        <dbReference type="SAM" id="MobiDB-lite"/>
    </source>
</evidence>
<feature type="non-terminal residue" evidence="3">
    <location>
        <position position="1"/>
    </location>
</feature>
<feature type="region of interest" description="Disordered" evidence="1">
    <location>
        <begin position="337"/>
        <end position="357"/>
    </location>
</feature>
<keyword evidence="2" id="KW-0472">Membrane</keyword>
<name>A0A366F3J2_9HYPH</name>
<keyword evidence="4" id="KW-1185">Reference proteome</keyword>
<feature type="transmembrane region" description="Helical" evidence="2">
    <location>
        <begin position="372"/>
        <end position="392"/>
    </location>
</feature>
<evidence type="ECO:0000313" key="3">
    <source>
        <dbReference type="EMBL" id="RBP09164.1"/>
    </source>
</evidence>
<sequence>RVRLYPAYPSNPRKAHRGRAAPPPQGHTVFVALLLAMTRLAVTSFCNYQGGCPRGAEQGAPWEGARLAHPGGETPPLPLSAVTAARTPGLGVTSFCNSQPRHCEEQSAEAIHDGVCVHFARIAPSSARNEARRTAWRSTSCNSGPAAPGSPRFARDDGVLRRPPWEIRHFVTAKPTSSRGAKRRGDPGGGAKACRMRGVAALQRRRRRPLDRRVALRAPREDGGKRHRSRLGVDDRPSFPRRPKAWVFRHFVTPNPVIARSKAPKQSTTEFASILQGLLRLLLATKLEGRRGGPRAATAAERPLGRFPPGSSTRGSLAMTAFFRRPPWEIRHFVTAKPTSSRGAKRRGDPGGGAKACRMRGVAAQRRRRRPWIAASPFGLLAMTAGSVIALASASTTARHSQGAPRLGCSVTL</sequence>
<proteinExistence type="predicted"/>
<dbReference type="Proteomes" id="UP000253529">
    <property type="component" value="Unassembled WGS sequence"/>
</dbReference>
<keyword evidence="2" id="KW-1133">Transmembrane helix</keyword>
<dbReference type="EMBL" id="QNRK01000022">
    <property type="protein sequence ID" value="RBP09164.1"/>
    <property type="molecule type" value="Genomic_DNA"/>
</dbReference>
<feature type="region of interest" description="Disordered" evidence="1">
    <location>
        <begin position="291"/>
        <end position="311"/>
    </location>
</feature>
<reference evidence="3 4" key="1">
    <citation type="submission" date="2018-06" db="EMBL/GenBank/DDBJ databases">
        <title>Genomic Encyclopedia of Type Strains, Phase IV (KMG-IV): sequencing the most valuable type-strain genomes for metagenomic binning, comparative biology and taxonomic classification.</title>
        <authorList>
            <person name="Goeker M."/>
        </authorList>
    </citation>
    <scope>NUCLEOTIDE SEQUENCE [LARGE SCALE GENOMIC DNA]</scope>
    <source>
        <strain evidence="3 4">DSM 24875</strain>
    </source>
</reference>
<organism evidence="3 4">
    <name type="scientific">Roseiarcus fermentans</name>
    <dbReference type="NCBI Taxonomy" id="1473586"/>
    <lineage>
        <taxon>Bacteria</taxon>
        <taxon>Pseudomonadati</taxon>
        <taxon>Pseudomonadota</taxon>
        <taxon>Alphaproteobacteria</taxon>
        <taxon>Hyphomicrobiales</taxon>
        <taxon>Roseiarcaceae</taxon>
        <taxon>Roseiarcus</taxon>
    </lineage>
</organism>
<comment type="caution">
    <text evidence="3">The sequence shown here is derived from an EMBL/GenBank/DDBJ whole genome shotgun (WGS) entry which is preliminary data.</text>
</comment>
<accession>A0A366F3J2</accession>
<feature type="region of interest" description="Disordered" evidence="1">
    <location>
        <begin position="135"/>
        <end position="158"/>
    </location>
</feature>
<feature type="region of interest" description="Disordered" evidence="1">
    <location>
        <begin position="1"/>
        <end position="23"/>
    </location>
</feature>
<evidence type="ECO:0000256" key="2">
    <source>
        <dbReference type="SAM" id="Phobius"/>
    </source>
</evidence>
<feature type="region of interest" description="Disordered" evidence="1">
    <location>
        <begin position="174"/>
        <end position="193"/>
    </location>
</feature>
<keyword evidence="2" id="KW-0812">Transmembrane</keyword>
<gene>
    <name evidence="3" type="ORF">DFR50_1221</name>
</gene>
<protein>
    <submittedName>
        <fullName evidence="3">Uncharacterized protein</fullName>
    </submittedName>
</protein>
<evidence type="ECO:0000313" key="4">
    <source>
        <dbReference type="Proteomes" id="UP000253529"/>
    </source>
</evidence>